<organism evidence="1 2">
    <name type="scientific">Polaribacter filamentus</name>
    <dbReference type="NCBI Taxonomy" id="53483"/>
    <lineage>
        <taxon>Bacteria</taxon>
        <taxon>Pseudomonadati</taxon>
        <taxon>Bacteroidota</taxon>
        <taxon>Flavobacteriia</taxon>
        <taxon>Flavobacteriales</taxon>
        <taxon>Flavobacteriaceae</taxon>
    </lineage>
</organism>
<sequence length="221" mass="23921">MTNSIILIMATFEKGILGGFSGKVGNVVGARWRGKNIMRSVPQRGNYTPTEKQEEQRLKFKTVIGFLNPIVDVLNLYFGKPQGDKSRSNLATSYHLKNAVVSIPGGMEMDYAKVLISKGDLRGLDNGTLAAAAGQTLNFGWQDNSGQGKATATDTFMVVVYEPELNLFYTNLDAATRDATTATITLPDFMAGSEVQVWASFNKAEANFAAISTYMGAVTVL</sequence>
<dbReference type="AlphaFoldDB" id="A0A2S7KW40"/>
<evidence type="ECO:0000313" key="2">
    <source>
        <dbReference type="Proteomes" id="UP000239522"/>
    </source>
</evidence>
<protein>
    <submittedName>
        <fullName evidence="1">Uncharacterized protein</fullName>
    </submittedName>
</protein>
<keyword evidence="2" id="KW-1185">Reference proteome</keyword>
<dbReference type="EMBL" id="MQUA01000013">
    <property type="protein sequence ID" value="PQB06816.1"/>
    <property type="molecule type" value="Genomic_DNA"/>
</dbReference>
<accession>A0A2S7KW40</accession>
<reference evidence="1 2" key="1">
    <citation type="submission" date="2016-11" db="EMBL/GenBank/DDBJ databases">
        <title>Trade-off between light-utilization and light-protection in marine flavobacteria.</title>
        <authorList>
            <person name="Kumagai Y."/>
        </authorList>
    </citation>
    <scope>NUCLEOTIDE SEQUENCE [LARGE SCALE GENOMIC DNA]</scope>
    <source>
        <strain evidence="1 2">ATCC 700397</strain>
    </source>
</reference>
<dbReference type="Proteomes" id="UP000239522">
    <property type="component" value="Unassembled WGS sequence"/>
</dbReference>
<name>A0A2S7KW40_9FLAO</name>
<dbReference type="Pfam" id="PF19781">
    <property type="entry name" value="DUF6266"/>
    <property type="match status" value="1"/>
</dbReference>
<comment type="caution">
    <text evidence="1">The sequence shown here is derived from an EMBL/GenBank/DDBJ whole genome shotgun (WGS) entry which is preliminary data.</text>
</comment>
<gene>
    <name evidence="1" type="ORF">BST83_06350</name>
</gene>
<evidence type="ECO:0000313" key="1">
    <source>
        <dbReference type="EMBL" id="PQB06816.1"/>
    </source>
</evidence>
<dbReference type="InterPro" id="IPR046233">
    <property type="entry name" value="DUF6266"/>
</dbReference>
<proteinExistence type="predicted"/>